<feature type="chain" id="PRO_5046542186" description="UrcA family protein" evidence="1">
    <location>
        <begin position="20"/>
        <end position="101"/>
    </location>
</feature>
<feature type="signal peptide" evidence="1">
    <location>
        <begin position="1"/>
        <end position="19"/>
    </location>
</feature>
<keyword evidence="1" id="KW-0732">Signal</keyword>
<protein>
    <recommendedName>
        <fullName evidence="4">UrcA family protein</fullName>
    </recommendedName>
</protein>
<sequence>MNARILLLALALSPAAALASPPHQASVYVDCDDQQRPTQQEVAGLTGADNFSQAYDLRNRLMVEIDHMCHRRGGGQFQLVIDLQNKSDNDRRDTNTRLAKR</sequence>
<comment type="caution">
    <text evidence="2">The sequence shown here is derived from an EMBL/GenBank/DDBJ whole genome shotgun (WGS) entry which is preliminary data.</text>
</comment>
<reference evidence="2 3" key="1">
    <citation type="submission" date="2020-11" db="EMBL/GenBank/DDBJ databases">
        <title>Draft Genome Sequence and Secondary Metabolite Biosynthetic Potential of the Lysobacter niastensis Type strain DSM 18481.</title>
        <authorList>
            <person name="Turrini P."/>
            <person name="Artuso I."/>
            <person name="Tescari M."/>
            <person name="Lugli G.A."/>
            <person name="Frangipani E."/>
            <person name="Ventura M."/>
            <person name="Visca P."/>
        </authorList>
    </citation>
    <scope>NUCLEOTIDE SEQUENCE [LARGE SCALE GENOMIC DNA]</scope>
    <source>
        <strain evidence="2 3">DSM 18481</strain>
    </source>
</reference>
<name>A0ABS0B5D3_9GAMM</name>
<evidence type="ECO:0008006" key="4">
    <source>
        <dbReference type="Google" id="ProtNLM"/>
    </source>
</evidence>
<dbReference type="RefSeq" id="WP_194929831.1">
    <property type="nucleotide sequence ID" value="NZ_JADLZT010000002.1"/>
</dbReference>
<keyword evidence="3" id="KW-1185">Reference proteome</keyword>
<proteinExistence type="predicted"/>
<evidence type="ECO:0000313" key="2">
    <source>
        <dbReference type="EMBL" id="MBF6023238.1"/>
    </source>
</evidence>
<organism evidence="2 3">
    <name type="scientific">Lysobacter niastensis</name>
    <dbReference type="NCBI Taxonomy" id="380629"/>
    <lineage>
        <taxon>Bacteria</taxon>
        <taxon>Pseudomonadati</taxon>
        <taxon>Pseudomonadota</taxon>
        <taxon>Gammaproteobacteria</taxon>
        <taxon>Lysobacterales</taxon>
        <taxon>Lysobacteraceae</taxon>
        <taxon>Lysobacter</taxon>
    </lineage>
</organism>
<accession>A0ABS0B5D3</accession>
<evidence type="ECO:0000256" key="1">
    <source>
        <dbReference type="SAM" id="SignalP"/>
    </source>
</evidence>
<evidence type="ECO:0000313" key="3">
    <source>
        <dbReference type="Proteomes" id="UP001429984"/>
    </source>
</evidence>
<dbReference type="Proteomes" id="UP001429984">
    <property type="component" value="Unassembled WGS sequence"/>
</dbReference>
<dbReference type="EMBL" id="JADLZT010000002">
    <property type="protein sequence ID" value="MBF6023238.1"/>
    <property type="molecule type" value="Genomic_DNA"/>
</dbReference>
<gene>
    <name evidence="2" type="ORF">IU514_04255</name>
</gene>